<evidence type="ECO:0000313" key="6">
    <source>
        <dbReference type="Proteomes" id="UP001162734"/>
    </source>
</evidence>
<sequence length="410" mass="43997">MSPGAPRRPCYNARVATPAQDLARWIPRLLAVWRAGRRGGRPGPKPPPDRLAPDELKDVARAVERLSKGLTRERELAGARYMDEQHLLGAYLLFYWPTSYLQARGTLSELPHRPGAVLDLGSGPAPLAFAAWDAGASSVTACDRSAPALATARALAAAAHVPLTTKEWNPTRGRPLAELGTGRGFDTVTFGHVLNELFQGEGAALRRTALLEEACGLLRPGGSVLVVEPALRETSRHLLEVRDLAVERGYAVRAPCLFRGPCPARLKESDWCHAERAIEPPPLVAELARAAGLRKEAVKMSYLALAPKGEPWRAPPPTPAGARLFRIVSEPLPSKGRLRYMGCGPEGRLGLALQEKHVDERNRAFEGLLRGDVVEVTATEPSGDGLKLGPESEVRVVAPAGAPLPEGPGA</sequence>
<keyword evidence="1" id="KW-0479">Metal-binding</keyword>
<reference evidence="6" key="1">
    <citation type="journal article" date="2022" name="Int. J. Syst. Evol. Microbiol.">
        <title>Anaeromyxobacter oryzae sp. nov., Anaeromyxobacter diazotrophicus sp. nov. and Anaeromyxobacter paludicola sp. nov., isolated from paddy soils.</title>
        <authorList>
            <person name="Itoh H."/>
            <person name="Xu Z."/>
            <person name="Mise K."/>
            <person name="Masuda Y."/>
            <person name="Ushijima N."/>
            <person name="Hayakawa C."/>
            <person name="Shiratori Y."/>
            <person name="Senoo K."/>
        </authorList>
    </citation>
    <scope>NUCLEOTIDE SEQUENCE [LARGE SCALE GENOMIC DNA]</scope>
    <source>
        <strain evidence="6">Red630</strain>
    </source>
</reference>
<name>A0ABM7XE54_9BACT</name>
<gene>
    <name evidence="5" type="ORF">AMPC_32610</name>
</gene>
<dbReference type="EMBL" id="AP025592">
    <property type="protein sequence ID" value="BDG10148.1"/>
    <property type="molecule type" value="Genomic_DNA"/>
</dbReference>
<accession>A0ABM7XE54</accession>
<proteinExistence type="predicted"/>
<dbReference type="SUPFAM" id="SSF53335">
    <property type="entry name" value="S-adenosyl-L-methionine-dependent methyltransferases"/>
    <property type="match status" value="1"/>
</dbReference>
<keyword evidence="3" id="KW-0408">Iron</keyword>
<keyword evidence="6" id="KW-1185">Reference proteome</keyword>
<protein>
    <recommendedName>
        <fullName evidence="7">Methyltransferase type 12</fullName>
    </recommendedName>
</protein>
<dbReference type="PANTHER" id="PTHR13184">
    <property type="entry name" value="37S RIBOSOMAL PROTEIN S22"/>
    <property type="match status" value="1"/>
</dbReference>
<dbReference type="Gene3D" id="3.40.50.150">
    <property type="entry name" value="Vaccinia Virus protein VP39"/>
    <property type="match status" value="1"/>
</dbReference>
<dbReference type="InterPro" id="IPR015324">
    <property type="entry name" value="Ribosomal_Rsm22-like"/>
</dbReference>
<dbReference type="InterPro" id="IPR052571">
    <property type="entry name" value="Mt_RNA_Methyltransferase"/>
</dbReference>
<evidence type="ECO:0000313" key="5">
    <source>
        <dbReference type="EMBL" id="BDG10148.1"/>
    </source>
</evidence>
<dbReference type="Pfam" id="PF09243">
    <property type="entry name" value="Rsm22"/>
    <property type="match status" value="1"/>
</dbReference>
<keyword evidence="2" id="KW-0809">Transit peptide</keyword>
<organism evidence="5 6">
    <name type="scientific">Anaeromyxobacter paludicola</name>
    <dbReference type="NCBI Taxonomy" id="2918171"/>
    <lineage>
        <taxon>Bacteria</taxon>
        <taxon>Pseudomonadati</taxon>
        <taxon>Myxococcota</taxon>
        <taxon>Myxococcia</taxon>
        <taxon>Myxococcales</taxon>
        <taxon>Cystobacterineae</taxon>
        <taxon>Anaeromyxobacteraceae</taxon>
        <taxon>Anaeromyxobacter</taxon>
    </lineage>
</organism>
<evidence type="ECO:0000256" key="2">
    <source>
        <dbReference type="ARBA" id="ARBA00022946"/>
    </source>
</evidence>
<evidence type="ECO:0000256" key="4">
    <source>
        <dbReference type="ARBA" id="ARBA00023014"/>
    </source>
</evidence>
<dbReference type="Proteomes" id="UP001162734">
    <property type="component" value="Chromosome"/>
</dbReference>
<evidence type="ECO:0008006" key="7">
    <source>
        <dbReference type="Google" id="ProtNLM"/>
    </source>
</evidence>
<dbReference type="InterPro" id="IPR029063">
    <property type="entry name" value="SAM-dependent_MTases_sf"/>
</dbReference>
<keyword evidence="4" id="KW-0411">Iron-sulfur</keyword>
<evidence type="ECO:0000256" key="3">
    <source>
        <dbReference type="ARBA" id="ARBA00023004"/>
    </source>
</evidence>
<dbReference type="PANTHER" id="PTHR13184:SF5">
    <property type="entry name" value="METHYLTRANSFERASE-LIKE PROTEIN 17, MITOCHONDRIAL"/>
    <property type="match status" value="1"/>
</dbReference>
<evidence type="ECO:0000256" key="1">
    <source>
        <dbReference type="ARBA" id="ARBA00022723"/>
    </source>
</evidence>